<feature type="signal peptide" evidence="10">
    <location>
        <begin position="1"/>
        <end position="29"/>
    </location>
</feature>
<evidence type="ECO:0000256" key="9">
    <source>
        <dbReference type="RuleBase" id="RU003357"/>
    </source>
</evidence>
<dbReference type="InterPro" id="IPR039426">
    <property type="entry name" value="TonB-dep_rcpt-like"/>
</dbReference>
<dbReference type="SUPFAM" id="SSF56935">
    <property type="entry name" value="Porins"/>
    <property type="match status" value="1"/>
</dbReference>
<dbReference type="SUPFAM" id="SSF49464">
    <property type="entry name" value="Carboxypeptidase regulatory domain-like"/>
    <property type="match status" value="1"/>
</dbReference>
<evidence type="ECO:0000256" key="1">
    <source>
        <dbReference type="ARBA" id="ARBA00004571"/>
    </source>
</evidence>
<evidence type="ECO:0000256" key="5">
    <source>
        <dbReference type="ARBA" id="ARBA00023077"/>
    </source>
</evidence>
<keyword evidence="13" id="KW-0675">Receptor</keyword>
<dbReference type="Pfam" id="PF00593">
    <property type="entry name" value="TonB_dep_Rec_b-barrel"/>
    <property type="match status" value="1"/>
</dbReference>
<evidence type="ECO:0000256" key="10">
    <source>
        <dbReference type="SAM" id="SignalP"/>
    </source>
</evidence>
<keyword evidence="7 8" id="KW-0998">Cell outer membrane</keyword>
<evidence type="ECO:0000259" key="11">
    <source>
        <dbReference type="Pfam" id="PF00593"/>
    </source>
</evidence>
<comment type="subcellular location">
    <subcellularLocation>
        <location evidence="1 8">Cell outer membrane</location>
        <topology evidence="1 8">Multi-pass membrane protein</topology>
    </subcellularLocation>
</comment>
<name>F0S6Z3_PSESL</name>
<dbReference type="GO" id="GO:0009279">
    <property type="term" value="C:cell outer membrane"/>
    <property type="evidence" value="ECO:0007669"/>
    <property type="project" value="UniProtKB-SubCell"/>
</dbReference>
<dbReference type="EMBL" id="CP002545">
    <property type="protein sequence ID" value="ADY53256.1"/>
    <property type="molecule type" value="Genomic_DNA"/>
</dbReference>
<dbReference type="STRING" id="762903.Pedsa_2714"/>
<reference evidence="14" key="2">
    <citation type="submission" date="2011-02" db="EMBL/GenBank/DDBJ databases">
        <title>The complete genome of Pedobacter saltans DSM 12145.</title>
        <authorList>
            <consortium name="US DOE Joint Genome Institute (JGI-PGF)"/>
            <person name="Lucas S."/>
            <person name="Copeland A."/>
            <person name="Lapidus A."/>
            <person name="Bruce D."/>
            <person name="Goodwin L."/>
            <person name="Pitluck S."/>
            <person name="Kyrpides N."/>
            <person name="Mavromatis K."/>
            <person name="Pagani I."/>
            <person name="Ivanova N."/>
            <person name="Ovchinnikova G."/>
            <person name="Lu M."/>
            <person name="Detter J.C."/>
            <person name="Han C."/>
            <person name="Land M."/>
            <person name="Hauser L."/>
            <person name="Markowitz V."/>
            <person name="Cheng J.-F."/>
            <person name="Hugenholtz P."/>
            <person name="Woyke T."/>
            <person name="Wu D."/>
            <person name="Tindall B."/>
            <person name="Pomrenke H.G."/>
            <person name="Brambilla E."/>
            <person name="Klenk H.-P."/>
            <person name="Eisen J.A."/>
        </authorList>
    </citation>
    <scope>NUCLEOTIDE SEQUENCE [LARGE SCALE GENOMIC DNA]</scope>
    <source>
        <strain evidence="14">ATCC 51119 / DSM 12145 / JCM 21818 / LMG 10337 / NBRC 100064 / NCIMB 13643</strain>
    </source>
</reference>
<dbReference type="Gene3D" id="2.60.40.1120">
    <property type="entry name" value="Carboxypeptidase-like, regulatory domain"/>
    <property type="match status" value="1"/>
</dbReference>
<evidence type="ECO:0000256" key="4">
    <source>
        <dbReference type="ARBA" id="ARBA00022692"/>
    </source>
</evidence>
<keyword evidence="14" id="KW-1185">Reference proteome</keyword>
<dbReference type="Gene3D" id="2.170.130.10">
    <property type="entry name" value="TonB-dependent receptor, plug domain"/>
    <property type="match status" value="1"/>
</dbReference>
<keyword evidence="4 8" id="KW-0812">Transmembrane</keyword>
<protein>
    <submittedName>
        <fullName evidence="13">TonB-dependent receptor plug</fullName>
    </submittedName>
</protein>
<evidence type="ECO:0000256" key="6">
    <source>
        <dbReference type="ARBA" id="ARBA00023136"/>
    </source>
</evidence>
<dbReference type="InterPro" id="IPR023996">
    <property type="entry name" value="TonB-dep_OMP_SusC/RagA"/>
</dbReference>
<dbReference type="NCBIfam" id="TIGR04056">
    <property type="entry name" value="OMP_RagA_SusC"/>
    <property type="match status" value="1"/>
</dbReference>
<dbReference type="eggNOG" id="COG4206">
    <property type="taxonomic scope" value="Bacteria"/>
</dbReference>
<feature type="chain" id="PRO_5003260001" evidence="10">
    <location>
        <begin position="30"/>
        <end position="1041"/>
    </location>
</feature>
<dbReference type="PROSITE" id="PS52016">
    <property type="entry name" value="TONB_DEPENDENT_REC_3"/>
    <property type="match status" value="1"/>
</dbReference>
<dbReference type="InterPro" id="IPR036942">
    <property type="entry name" value="Beta-barrel_TonB_sf"/>
</dbReference>
<evidence type="ECO:0000256" key="3">
    <source>
        <dbReference type="ARBA" id="ARBA00022452"/>
    </source>
</evidence>
<evidence type="ECO:0000256" key="7">
    <source>
        <dbReference type="ARBA" id="ARBA00023237"/>
    </source>
</evidence>
<dbReference type="Gene3D" id="2.40.170.20">
    <property type="entry name" value="TonB-dependent receptor, beta-barrel domain"/>
    <property type="match status" value="1"/>
</dbReference>
<evidence type="ECO:0000259" key="12">
    <source>
        <dbReference type="Pfam" id="PF07715"/>
    </source>
</evidence>
<dbReference type="RefSeq" id="WP_013633741.1">
    <property type="nucleotide sequence ID" value="NC_015177.1"/>
</dbReference>
<evidence type="ECO:0000313" key="14">
    <source>
        <dbReference type="Proteomes" id="UP000000310"/>
    </source>
</evidence>
<keyword evidence="6 8" id="KW-0472">Membrane</keyword>
<dbReference type="Proteomes" id="UP000000310">
    <property type="component" value="Chromosome"/>
</dbReference>
<reference evidence="13 14" key="1">
    <citation type="journal article" date="2011" name="Stand. Genomic Sci.">
        <title>Complete genome sequence of the gliding, heparinolytic Pedobacter saltans type strain (113).</title>
        <authorList>
            <person name="Liolios K."/>
            <person name="Sikorski J."/>
            <person name="Lu M."/>
            <person name="Nolan M."/>
            <person name="Lapidus A."/>
            <person name="Lucas S."/>
            <person name="Hammon N."/>
            <person name="Deshpande S."/>
            <person name="Cheng J.F."/>
            <person name="Tapia R."/>
            <person name="Han C."/>
            <person name="Goodwin L."/>
            <person name="Pitluck S."/>
            <person name="Huntemann M."/>
            <person name="Ivanova N."/>
            <person name="Pagani I."/>
            <person name="Mavromatis K."/>
            <person name="Ovchinikova G."/>
            <person name="Pati A."/>
            <person name="Chen A."/>
            <person name="Palaniappan K."/>
            <person name="Land M."/>
            <person name="Hauser L."/>
            <person name="Brambilla E.M."/>
            <person name="Kotsyurbenko O."/>
            <person name="Rohde M."/>
            <person name="Tindall B.J."/>
            <person name="Abt B."/>
            <person name="Goker M."/>
            <person name="Detter J.C."/>
            <person name="Woyke T."/>
            <person name="Bristow J."/>
            <person name="Eisen J.A."/>
            <person name="Markowitz V."/>
            <person name="Hugenholtz P."/>
            <person name="Klenk H.P."/>
            <person name="Kyrpides N.C."/>
        </authorList>
    </citation>
    <scope>NUCLEOTIDE SEQUENCE [LARGE SCALE GENOMIC DNA]</scope>
    <source>
        <strain evidence="14">ATCC 51119 / DSM 12145 / JCM 21818 / LMG 10337 / NBRC 100064 / NCIMB 13643</strain>
    </source>
</reference>
<gene>
    <name evidence="13" type="ordered locus">Pedsa_2714</name>
</gene>
<dbReference type="NCBIfam" id="TIGR04057">
    <property type="entry name" value="SusC_RagA_signa"/>
    <property type="match status" value="1"/>
</dbReference>
<dbReference type="HOGENOM" id="CLU_004317_0_2_10"/>
<evidence type="ECO:0000256" key="2">
    <source>
        <dbReference type="ARBA" id="ARBA00022448"/>
    </source>
</evidence>
<comment type="similarity">
    <text evidence="8 9">Belongs to the TonB-dependent receptor family.</text>
</comment>
<dbReference type="Pfam" id="PF13715">
    <property type="entry name" value="CarbopepD_reg_2"/>
    <property type="match status" value="1"/>
</dbReference>
<feature type="domain" description="TonB-dependent receptor-like beta-barrel" evidence="11">
    <location>
        <begin position="417"/>
        <end position="984"/>
    </location>
</feature>
<dbReference type="InterPro" id="IPR008969">
    <property type="entry name" value="CarboxyPept-like_regulatory"/>
</dbReference>
<dbReference type="InterPro" id="IPR023997">
    <property type="entry name" value="TonB-dep_OMP_SusC/RagA_CS"/>
</dbReference>
<dbReference type="InterPro" id="IPR012910">
    <property type="entry name" value="Plug_dom"/>
</dbReference>
<keyword evidence="2 8" id="KW-0813">Transport</keyword>
<keyword evidence="10" id="KW-0732">Signal</keyword>
<feature type="domain" description="TonB-dependent receptor plug" evidence="12">
    <location>
        <begin position="123"/>
        <end position="234"/>
    </location>
</feature>
<organism evidence="13 14">
    <name type="scientific">Pseudopedobacter saltans (strain ATCC 51119 / DSM 12145 / JCM 21818 / CCUG 39354 / LMG 10337 / NBRC 100064 / NCIMB 13643)</name>
    <name type="common">Pedobacter saltans</name>
    <dbReference type="NCBI Taxonomy" id="762903"/>
    <lineage>
        <taxon>Bacteria</taxon>
        <taxon>Pseudomonadati</taxon>
        <taxon>Bacteroidota</taxon>
        <taxon>Sphingobacteriia</taxon>
        <taxon>Sphingobacteriales</taxon>
        <taxon>Sphingobacteriaceae</taxon>
        <taxon>Pseudopedobacter</taxon>
    </lineage>
</organism>
<dbReference type="AlphaFoldDB" id="F0S6Z3"/>
<dbReference type="KEGG" id="psn:Pedsa_2714"/>
<sequence length="1041" mass="114299">MNKANQLKKTKLLLLFMIATFILPLGAFAQANLKGRVLDETGQPLPGAAVKAKGGTSSTLTGANGDFELKSSSSISAIIVSYIGYESKEVNVSGKTNITVTLNPDQKNLQEVVVIGYGTQRAEAVTGSVASIKGEALREVPSANITQALQGRVAGVEMTQTSSRPGSGMQIRIRGTRSLNADPNSGQDAPLVVLDGIPFSGSINDIDPNSIRSIDILKDASATAIYGSRGANGVILVTSFRGQKGQAARVSYNSFYGLKNLFSRVPMMDGPEFARLRTEATKTQQELNIGTFAPSSDELDNANTDWQDLLYRNAMTMSHDVNLSKGSERGNFSVGIGYYKDQSVLPTNDFNRYSIRAAVDQEAGKYFRFGLTSNNSYTVTEGNQVGISDALGASPLASPYDANGNLKRSTYASTDPYKVWTKDLINDLKDRWLSEAKGLGSYNNMYVEVRAPWVEGLKARVNLGLNIRQTTGGNFTGKGVTSATNPNEPSTAGINNSTMTDWAIENLLTYDRRFGKHEFNAVGLYSAQENTFYRSDISVRDLAAEHFQYFNLGQAPQGNITINPDNQGHTVWGLQSWMGRVMYNYDNRYMLSATLRADGSSRLAPGRKWHTYPAVSAGWNIAQESFMSEVTPLSLLKLRVGYGVTSNQAVAPYATLGRLSNRFYNFGDNGDESYETGYIISELPNENLGWEFTNTWNFGLDFGLFAGRLSGTIEYYKQHTKDILLAVDLPPTTGVNRFTSNIGETENKGFELSLNGVIIDNPNGFRWEAGVNLYTNRNKLLALTSGSDRNEGNWWFVGHPINVIYDYERIGLWQTGDSHLNVLEPGGNVGMIKVKYTGEYDNNGVPVRQIGAADRQILDFDPKFQGGFNTRFSYKGFDLGIVAAFKNGGTLISTLHGGTSYLNLLNGRHNNVSVDYWTPENTGAKYPRPGGITAADNPKYMSTMAYFDASYLKIRTISLGYNFNGKWMENAGISQARIYFTAQNPFVLFSPFHKESGMDPEPNSYGNQNQAVTTQIVQRLPVVGYNVPATRNYLVGLNFTF</sequence>
<evidence type="ECO:0000256" key="8">
    <source>
        <dbReference type="PROSITE-ProRule" id="PRU01360"/>
    </source>
</evidence>
<proteinExistence type="inferred from homology"/>
<dbReference type="Pfam" id="PF07715">
    <property type="entry name" value="Plug"/>
    <property type="match status" value="1"/>
</dbReference>
<keyword evidence="5 9" id="KW-0798">TonB box</keyword>
<keyword evidence="3 8" id="KW-1134">Transmembrane beta strand</keyword>
<dbReference type="OrthoDB" id="9768177at2"/>
<dbReference type="InterPro" id="IPR037066">
    <property type="entry name" value="Plug_dom_sf"/>
</dbReference>
<dbReference type="FunFam" id="2.170.130.10:FF:000003">
    <property type="entry name" value="SusC/RagA family TonB-linked outer membrane protein"/>
    <property type="match status" value="1"/>
</dbReference>
<evidence type="ECO:0000313" key="13">
    <source>
        <dbReference type="EMBL" id="ADY53256.1"/>
    </source>
</evidence>
<accession>F0S6Z3</accession>
<dbReference type="InterPro" id="IPR000531">
    <property type="entry name" value="Beta-barrel_TonB"/>
</dbReference>